<dbReference type="EMBL" id="JAUHTQ010000004">
    <property type="protein sequence ID" value="MDN4493468.1"/>
    <property type="molecule type" value="Genomic_DNA"/>
</dbReference>
<evidence type="ECO:0000259" key="1">
    <source>
        <dbReference type="PROSITE" id="PS51186"/>
    </source>
</evidence>
<evidence type="ECO:0000313" key="2">
    <source>
        <dbReference type="EMBL" id="MDN4493468.1"/>
    </source>
</evidence>
<protein>
    <submittedName>
        <fullName evidence="2">GNAT family N-acetyltransferase</fullName>
    </submittedName>
</protein>
<keyword evidence="3" id="KW-1185">Reference proteome</keyword>
<accession>A0ABT8GPX6</accession>
<reference evidence="2" key="1">
    <citation type="submission" date="2023-07" db="EMBL/GenBank/DDBJ databases">
        <title>Ureibacillus sp. isolated from freshwater well.</title>
        <authorList>
            <person name="Kirdat K."/>
            <person name="Bhatt A."/>
            <person name="Teware R."/>
            <person name="Bhavsar Y."/>
            <person name="Yadav A."/>
        </authorList>
    </citation>
    <scope>NUCLEOTIDE SEQUENCE</scope>
    <source>
        <strain evidence="2">BA0131</strain>
    </source>
</reference>
<organism evidence="2 3">
    <name type="scientific">Ureibacillus aquaedulcis</name>
    <dbReference type="NCBI Taxonomy" id="3058421"/>
    <lineage>
        <taxon>Bacteria</taxon>
        <taxon>Bacillati</taxon>
        <taxon>Bacillota</taxon>
        <taxon>Bacilli</taxon>
        <taxon>Bacillales</taxon>
        <taxon>Caryophanaceae</taxon>
        <taxon>Ureibacillus</taxon>
    </lineage>
</organism>
<dbReference type="InterPro" id="IPR016181">
    <property type="entry name" value="Acyl_CoA_acyltransferase"/>
</dbReference>
<proteinExistence type="predicted"/>
<sequence>MLIRTIEVKDTANYLELNKAIDESGFMLYEPGEKQISYEQQKKIIEKILADKNSTMLVADLDHQLIGFIAAIGNNIKRTKHRATVVIGVKENFEGRGIASQLFKHLFKWAKKSGITRLELTVIKDNHKAFNLYRKMGFVLEGEKVNSLMINGEPRNEYYLYKLLINE</sequence>
<dbReference type="CDD" id="cd04301">
    <property type="entry name" value="NAT_SF"/>
    <property type="match status" value="1"/>
</dbReference>
<dbReference type="Gene3D" id="3.40.630.30">
    <property type="match status" value="1"/>
</dbReference>
<dbReference type="Pfam" id="PF00583">
    <property type="entry name" value="Acetyltransf_1"/>
    <property type="match status" value="1"/>
</dbReference>
<feature type="domain" description="N-acetyltransferase" evidence="1">
    <location>
        <begin position="1"/>
        <end position="165"/>
    </location>
</feature>
<gene>
    <name evidence="2" type="ORF">QYB95_07965</name>
</gene>
<dbReference type="RefSeq" id="WP_301137781.1">
    <property type="nucleotide sequence ID" value="NZ_JAUHTQ010000004.1"/>
</dbReference>
<comment type="caution">
    <text evidence="2">The sequence shown here is derived from an EMBL/GenBank/DDBJ whole genome shotgun (WGS) entry which is preliminary data.</text>
</comment>
<dbReference type="PANTHER" id="PTHR43415:SF3">
    <property type="entry name" value="GNAT-FAMILY ACETYLTRANSFERASE"/>
    <property type="match status" value="1"/>
</dbReference>
<dbReference type="PANTHER" id="PTHR43415">
    <property type="entry name" value="SPERMIDINE N(1)-ACETYLTRANSFERASE"/>
    <property type="match status" value="1"/>
</dbReference>
<dbReference type="PROSITE" id="PS51186">
    <property type="entry name" value="GNAT"/>
    <property type="match status" value="1"/>
</dbReference>
<dbReference type="SUPFAM" id="SSF55729">
    <property type="entry name" value="Acyl-CoA N-acyltransferases (Nat)"/>
    <property type="match status" value="1"/>
</dbReference>
<name>A0ABT8GPX6_9BACL</name>
<dbReference type="InterPro" id="IPR000182">
    <property type="entry name" value="GNAT_dom"/>
</dbReference>
<evidence type="ECO:0000313" key="3">
    <source>
        <dbReference type="Proteomes" id="UP001172743"/>
    </source>
</evidence>
<dbReference type="Proteomes" id="UP001172743">
    <property type="component" value="Unassembled WGS sequence"/>
</dbReference>